<evidence type="ECO:0000313" key="2">
    <source>
        <dbReference type="EMBL" id="TKZ36143.1"/>
    </source>
</evidence>
<organism evidence="2 3">
    <name type="scientific">Brachyspira catarrhinii</name>
    <dbReference type="NCBI Taxonomy" id="2528966"/>
    <lineage>
        <taxon>Bacteria</taxon>
        <taxon>Pseudomonadati</taxon>
        <taxon>Spirochaetota</taxon>
        <taxon>Spirochaetia</taxon>
        <taxon>Brachyspirales</taxon>
        <taxon>Brachyspiraceae</taxon>
        <taxon>Brachyspira</taxon>
    </lineage>
</organism>
<name>A0ABY2TUL6_9SPIR</name>
<dbReference type="EMBL" id="SJDU01000021">
    <property type="protein sequence ID" value="TKZ36143.1"/>
    <property type="molecule type" value="Genomic_DNA"/>
</dbReference>
<comment type="caution">
    <text evidence="2">The sequence shown here is derived from an EMBL/GenBank/DDBJ whole genome shotgun (WGS) entry which is preliminary data.</text>
</comment>
<evidence type="ECO:0000259" key="1">
    <source>
        <dbReference type="Pfam" id="PF13274"/>
    </source>
</evidence>
<gene>
    <name evidence="2" type="ORF">EZH24_01560</name>
</gene>
<dbReference type="RefSeq" id="WP_137997382.1">
    <property type="nucleotide sequence ID" value="NZ_SJDU01000021.1"/>
</dbReference>
<keyword evidence="3" id="KW-1185">Reference proteome</keyword>
<dbReference type="Proteomes" id="UP000310168">
    <property type="component" value="Unassembled WGS sequence"/>
</dbReference>
<reference evidence="2 3" key="1">
    <citation type="journal article" date="2019" name="Anaerobe">
        <title>Brachyspira catarrhinii sp. nov., an anaerobic intestinal spirochaete isolated from vervet monkeys may have been misidentified as Brachyspira aalborgi in previous studies.</title>
        <authorList>
            <person name="Phillips N.D."/>
            <person name="La T."/>
            <person name="Hampson D.J."/>
        </authorList>
    </citation>
    <scope>NUCLEOTIDE SEQUENCE [LARGE SCALE GENOMIC DNA]</scope>
    <source>
        <strain evidence="2 3">Z12</strain>
    </source>
</reference>
<proteinExistence type="predicted"/>
<accession>A0ABY2TUL6</accession>
<dbReference type="InterPro" id="IPR025272">
    <property type="entry name" value="SocA_Panacea"/>
</dbReference>
<dbReference type="Pfam" id="PF13274">
    <property type="entry name" value="SocA_Panacea"/>
    <property type="match status" value="1"/>
</dbReference>
<protein>
    <submittedName>
        <fullName evidence="2">DUF4065 domain-containing protein</fullName>
    </submittedName>
</protein>
<evidence type="ECO:0000313" key="3">
    <source>
        <dbReference type="Proteomes" id="UP000310168"/>
    </source>
</evidence>
<sequence length="180" mass="20997">MLTMFEKAVLFFIDKIPGIGEVKLRKGLFLIDSLYYALHKKSLTGISYIKEKQGPVPNNKAHKELISVLSKPYVMHKYRKYYINKELFDEDLQFNESDEKLLMSVVNYISDKSGNELSKLTHDDIYNNTPMRSKMPLSKVVEFRINEEEDTKEPSNIRELFEPMKDGLLQDANFLHSIRG</sequence>
<feature type="domain" description="Antitoxin SocA-like Panacea" evidence="1">
    <location>
        <begin position="24"/>
        <end position="124"/>
    </location>
</feature>